<evidence type="ECO:0000256" key="1">
    <source>
        <dbReference type="ARBA" id="ARBA00010605"/>
    </source>
</evidence>
<dbReference type="InterPro" id="IPR020070">
    <property type="entry name" value="Ribosomal_bL9_N"/>
</dbReference>
<keyword evidence="2" id="KW-0699">rRNA-binding</keyword>
<dbReference type="SUPFAM" id="SSF55658">
    <property type="entry name" value="L9 N-domain-like"/>
    <property type="match status" value="1"/>
</dbReference>
<dbReference type="InterPro" id="IPR020069">
    <property type="entry name" value="Ribosomal_bL9_C"/>
</dbReference>
<dbReference type="GO" id="GO:0005840">
    <property type="term" value="C:ribosome"/>
    <property type="evidence" value="ECO:0007669"/>
    <property type="project" value="UniProtKB-KW"/>
</dbReference>
<dbReference type="Gene3D" id="3.10.430.100">
    <property type="entry name" value="Ribosomal protein L9, C-terminal domain"/>
    <property type="match status" value="1"/>
</dbReference>
<evidence type="ECO:0000259" key="6">
    <source>
        <dbReference type="PROSITE" id="PS00651"/>
    </source>
</evidence>
<dbReference type="PANTHER" id="PTHR21368">
    <property type="entry name" value="50S RIBOSOMAL PROTEIN L9"/>
    <property type="match status" value="1"/>
</dbReference>
<evidence type="ECO:0000256" key="5">
    <source>
        <dbReference type="ARBA" id="ARBA00023274"/>
    </source>
</evidence>
<dbReference type="AlphaFoldDB" id="A0A381UME1"/>
<keyword evidence="4" id="KW-0689">Ribosomal protein</keyword>
<evidence type="ECO:0000256" key="4">
    <source>
        <dbReference type="ARBA" id="ARBA00022980"/>
    </source>
</evidence>
<dbReference type="InterPro" id="IPR009027">
    <property type="entry name" value="Ribosomal_bL9/RNase_H1_N"/>
</dbReference>
<evidence type="ECO:0000256" key="3">
    <source>
        <dbReference type="ARBA" id="ARBA00022884"/>
    </source>
</evidence>
<keyword evidence="5" id="KW-0687">Ribonucleoprotein</keyword>
<organism evidence="7">
    <name type="scientific">marine metagenome</name>
    <dbReference type="NCBI Taxonomy" id="408172"/>
    <lineage>
        <taxon>unclassified sequences</taxon>
        <taxon>metagenomes</taxon>
        <taxon>ecological metagenomes</taxon>
    </lineage>
</organism>
<dbReference type="SUPFAM" id="SSF55653">
    <property type="entry name" value="Ribosomal protein L9 C-domain"/>
    <property type="match status" value="1"/>
</dbReference>
<name>A0A381UME1_9ZZZZ</name>
<reference evidence="7" key="1">
    <citation type="submission" date="2018-05" db="EMBL/GenBank/DDBJ databases">
        <authorList>
            <person name="Lanie J.A."/>
            <person name="Ng W.-L."/>
            <person name="Kazmierczak K.M."/>
            <person name="Andrzejewski T.M."/>
            <person name="Davidsen T.M."/>
            <person name="Wayne K.J."/>
            <person name="Tettelin H."/>
            <person name="Glass J.I."/>
            <person name="Rusch D."/>
            <person name="Podicherti R."/>
            <person name="Tsui H.-C.T."/>
            <person name="Winkler M.E."/>
        </authorList>
    </citation>
    <scope>NUCLEOTIDE SEQUENCE</scope>
</reference>
<gene>
    <name evidence="7" type="ORF">METZ01_LOCUS80827</name>
</gene>
<dbReference type="InterPro" id="IPR000244">
    <property type="entry name" value="Ribosomal_bL9"/>
</dbReference>
<dbReference type="GO" id="GO:0003735">
    <property type="term" value="F:structural constituent of ribosome"/>
    <property type="evidence" value="ECO:0007669"/>
    <property type="project" value="InterPro"/>
</dbReference>
<dbReference type="InterPro" id="IPR036935">
    <property type="entry name" value="Ribosomal_bL9_N_sf"/>
</dbReference>
<dbReference type="PROSITE" id="PS00651">
    <property type="entry name" value="RIBOSOMAL_L9"/>
    <property type="match status" value="1"/>
</dbReference>
<sequence length="149" mass="16202">MNVILLDKVENLGAVGDLVTVKSGYGRNYLIPSGKAALATPANIKEIELRRDELEKQAAQELSNAKSRAELIKGMELIIPANVTAEEKLYGSVGPVDITNGFEKVGVEISKSEIRMPDGPIQEIGEFNIDVHLHADIDVEIKIIVVPDQ</sequence>
<keyword evidence="3" id="KW-0694">RNA-binding</keyword>
<dbReference type="GO" id="GO:0006412">
    <property type="term" value="P:translation"/>
    <property type="evidence" value="ECO:0007669"/>
    <property type="project" value="InterPro"/>
</dbReference>
<comment type="similarity">
    <text evidence="1">Belongs to the bacterial ribosomal protein bL9 family.</text>
</comment>
<feature type="domain" description="Ribosomal protein L9" evidence="6">
    <location>
        <begin position="13"/>
        <end position="40"/>
    </location>
</feature>
<dbReference type="InterPro" id="IPR036791">
    <property type="entry name" value="Ribosomal_bL9_C_sf"/>
</dbReference>
<protein>
    <recommendedName>
        <fullName evidence="6">Ribosomal protein L9 domain-containing protein</fullName>
    </recommendedName>
</protein>
<dbReference type="Pfam" id="PF01281">
    <property type="entry name" value="Ribosomal_L9_N"/>
    <property type="match status" value="1"/>
</dbReference>
<dbReference type="InterPro" id="IPR020594">
    <property type="entry name" value="Ribosomal_bL9_bac/chp"/>
</dbReference>
<accession>A0A381UME1</accession>
<proteinExistence type="inferred from homology"/>
<dbReference type="EMBL" id="UINC01006513">
    <property type="protein sequence ID" value="SVA27973.1"/>
    <property type="molecule type" value="Genomic_DNA"/>
</dbReference>
<dbReference type="NCBIfam" id="TIGR00158">
    <property type="entry name" value="L9"/>
    <property type="match status" value="1"/>
</dbReference>
<dbReference type="GO" id="GO:0019843">
    <property type="term" value="F:rRNA binding"/>
    <property type="evidence" value="ECO:0007669"/>
    <property type="project" value="UniProtKB-KW"/>
</dbReference>
<dbReference type="HAMAP" id="MF_00503">
    <property type="entry name" value="Ribosomal_bL9"/>
    <property type="match status" value="1"/>
</dbReference>
<dbReference type="Gene3D" id="3.40.5.10">
    <property type="entry name" value="Ribosomal protein L9, N-terminal domain"/>
    <property type="match status" value="1"/>
</dbReference>
<dbReference type="GO" id="GO:1990904">
    <property type="term" value="C:ribonucleoprotein complex"/>
    <property type="evidence" value="ECO:0007669"/>
    <property type="project" value="UniProtKB-KW"/>
</dbReference>
<evidence type="ECO:0000313" key="7">
    <source>
        <dbReference type="EMBL" id="SVA27973.1"/>
    </source>
</evidence>
<dbReference type="Pfam" id="PF03948">
    <property type="entry name" value="Ribosomal_L9_C"/>
    <property type="match status" value="1"/>
</dbReference>
<evidence type="ECO:0000256" key="2">
    <source>
        <dbReference type="ARBA" id="ARBA00022730"/>
    </source>
</evidence>